<dbReference type="GO" id="GO:0005737">
    <property type="term" value="C:cytoplasm"/>
    <property type="evidence" value="ECO:0007669"/>
    <property type="project" value="TreeGrafter"/>
</dbReference>
<dbReference type="Pfam" id="PF10404">
    <property type="entry name" value="BHD_2"/>
    <property type="match status" value="1"/>
</dbReference>
<dbReference type="PANTHER" id="PTHR12135">
    <property type="entry name" value="DNA REPAIR PROTEIN XP-C / RAD4"/>
    <property type="match status" value="1"/>
</dbReference>
<dbReference type="InterPro" id="IPR042488">
    <property type="entry name" value="Rad4_BHD3_sf"/>
</dbReference>
<dbReference type="GO" id="GO:0006289">
    <property type="term" value="P:nucleotide-excision repair"/>
    <property type="evidence" value="ECO:0007669"/>
    <property type="project" value="InterPro"/>
</dbReference>
<dbReference type="Gene3D" id="2.20.20.110">
    <property type="entry name" value="Rad4, beta-hairpin domain BHD1"/>
    <property type="match status" value="1"/>
</dbReference>
<dbReference type="GO" id="GO:0003684">
    <property type="term" value="F:damaged DNA binding"/>
    <property type="evidence" value="ECO:0007669"/>
    <property type="project" value="InterPro"/>
</dbReference>
<keyword evidence="4" id="KW-0234">DNA repair</keyword>
<dbReference type="AlphaFoldDB" id="A0A4S8SIS7"/>
<dbReference type="GO" id="GO:0071942">
    <property type="term" value="C:XPC complex"/>
    <property type="evidence" value="ECO:0007669"/>
    <property type="project" value="TreeGrafter"/>
</dbReference>
<sequence>VATDESARKVDSALKCYSSWNRFIGYIHTARIVSAMAPSTAQSKAQTRAQDRIAAVHGTARTRSKRNAPAPDDDRDVYRSLISEASVPEAVERPLKKPRLGRQRQNQQPDAVHDPAVEPRQASGKPTGRDKQALQGQTSEDEARPQQTIIDSDESEDDDMDWEQVGLDHVESKPSAIQNDNEIGDVSLKISTKQAQKRAIVKRKPATTAEKLLRLEAHEAHLLFLLFHVHVRNAWCNLAEVRNKLKTLLMPDIVSLLHPDQSLIQFGQSQQFMAGLEKAVFVWRHKFNVTASGIRRPNWADGPEGIREQIRAIEDEFAPVEKQDFVKAATTLSGSQDISAQLFCALLRCVGVEARLVCSLQPLPFGTSATKSATPVKGKTTVYAESDKDNTSAGETSAGSASEGSTSSRRRIIAPGRIRRFGKPNLNSGTPTPKSTTPVKKKKRPVRTLSYPVYWVEAFNGAYQKWVPVDAAVTGTVAKPGKLEPPASYEANSMTYVVGFEDDGNARDVTRRYTKAYNAKTRKLRVEITERGEEWWRKALKVFKRTSYRDRDQVEDAELAKKDATEGLPNNVQDFKDHPYYALERHLKRHEVIWPKRASGKVTVGKGALEPVYRRGDVHIVRSADKWYRFGREIKPNEHPLKHVPARVPKGRAQDLDDVDMDEPPATALYAFSQTSLYVPPPVVHGRIPKNAFGNLDIYVPSMVPPGGYHVKHTLAKNAARLIGVDYADAVTGFQFKGRHGTAVTSGVIVAQEYREAVEAVIEGFQYDQENEQARMYSLECLKMWRRFLAGLRIKERLSEYTTSGPKTVKLETVKARMDEAEEAEEDSVEAGGFFPDAGETTAPTAHRFKASESNTSDQEHDIAEQTPRLRRQRKAMVESDPESDEQSEEEYEPSPRRPPVRRRRMVSESPLASDNEHYDQPDQGGGGFVPEDNQDNTDDGGGFLPDADGDESAGGFVPEDDSAQAVDQPSGGPVPETSNMESTSDSGGGFMPEGDDTTLESGGGFLPEADDGGIGGGFMPEEEAHESQPVNLSASEDAQECNEQQDHSRKAVVENQANDTFDPDEADDTFDPDEMEVETRGLPREDSTRVHRQEEEEDEDRGSLLSHDPEDDDAEPEWLLSD</sequence>
<dbReference type="EMBL" id="QZAF01000196">
    <property type="protein sequence ID" value="THV70501.1"/>
    <property type="molecule type" value="Genomic_DNA"/>
</dbReference>
<feature type="region of interest" description="Disordered" evidence="6">
    <location>
        <begin position="43"/>
        <end position="76"/>
    </location>
</feature>
<dbReference type="InterPro" id="IPR018328">
    <property type="entry name" value="Rad4_beta-hairpin_dom3"/>
</dbReference>
<feature type="region of interest" description="Disordered" evidence="6">
    <location>
        <begin position="88"/>
        <end position="161"/>
    </location>
</feature>
<feature type="region of interest" description="Disordered" evidence="6">
    <location>
        <begin position="819"/>
        <end position="1123"/>
    </location>
</feature>
<feature type="domain" description="Rad4 beta-hairpin" evidence="9">
    <location>
        <begin position="688"/>
        <end position="762"/>
    </location>
</feature>
<dbReference type="SMART" id="SM01032">
    <property type="entry name" value="BHD_3"/>
    <property type="match status" value="1"/>
</dbReference>
<feature type="non-terminal residue" evidence="10">
    <location>
        <position position="1"/>
    </location>
</feature>
<feature type="compositionally biased region" description="Basic and acidic residues" evidence="6">
    <location>
        <begin position="1078"/>
        <end position="1095"/>
    </location>
</feature>
<dbReference type="GO" id="GO:0003697">
    <property type="term" value="F:single-stranded DNA binding"/>
    <property type="evidence" value="ECO:0007669"/>
    <property type="project" value="TreeGrafter"/>
</dbReference>
<evidence type="ECO:0000259" key="7">
    <source>
        <dbReference type="SMART" id="SM01030"/>
    </source>
</evidence>
<dbReference type="SMART" id="SM01030">
    <property type="entry name" value="BHD_1"/>
    <property type="match status" value="1"/>
</dbReference>
<evidence type="ECO:0000256" key="1">
    <source>
        <dbReference type="ARBA" id="ARBA00004123"/>
    </source>
</evidence>
<feature type="compositionally biased region" description="Acidic residues" evidence="6">
    <location>
        <begin position="880"/>
        <end position="893"/>
    </location>
</feature>
<evidence type="ECO:0000313" key="11">
    <source>
        <dbReference type="Proteomes" id="UP000304951"/>
    </source>
</evidence>
<feature type="compositionally biased region" description="Acidic residues" evidence="6">
    <location>
        <begin position="151"/>
        <end position="161"/>
    </location>
</feature>
<dbReference type="PANTHER" id="PTHR12135:SF0">
    <property type="entry name" value="DNA REPAIR PROTEIN COMPLEMENTING XP-C CELLS"/>
    <property type="match status" value="1"/>
</dbReference>
<dbReference type="GO" id="GO:0000111">
    <property type="term" value="C:nucleotide-excision repair factor 2 complex"/>
    <property type="evidence" value="ECO:0007669"/>
    <property type="project" value="TreeGrafter"/>
</dbReference>
<feature type="domain" description="Rad4 beta-hairpin" evidence="8">
    <location>
        <begin position="621"/>
        <end position="681"/>
    </location>
</feature>
<feature type="region of interest" description="Disordered" evidence="6">
    <location>
        <begin position="369"/>
        <end position="443"/>
    </location>
</feature>
<evidence type="ECO:0000313" key="10">
    <source>
        <dbReference type="EMBL" id="THV70501.1"/>
    </source>
</evidence>
<evidence type="ECO:0000256" key="4">
    <source>
        <dbReference type="ARBA" id="ARBA00023204"/>
    </source>
</evidence>
<protein>
    <submittedName>
        <fullName evidence="10">Rad4-domain-containing protein</fullName>
    </submittedName>
</protein>
<keyword evidence="5" id="KW-0539">Nucleus</keyword>
<dbReference type="InterPro" id="IPR036985">
    <property type="entry name" value="Transglutaminase-like_sf"/>
</dbReference>
<comment type="caution">
    <text evidence="10">The sequence shown here is derived from an EMBL/GenBank/DDBJ whole genome shotgun (WGS) entry which is preliminary data.</text>
</comment>
<feature type="domain" description="Rad4 beta-hairpin" evidence="7">
    <location>
        <begin position="564"/>
        <end position="619"/>
    </location>
</feature>
<comment type="similarity">
    <text evidence="2">Belongs to the XPC family.</text>
</comment>
<evidence type="ECO:0000256" key="5">
    <source>
        <dbReference type="ARBA" id="ARBA00023242"/>
    </source>
</evidence>
<name>A0A4S8SIS7_AURPU</name>
<evidence type="ECO:0000259" key="9">
    <source>
        <dbReference type="SMART" id="SM01032"/>
    </source>
</evidence>
<feature type="compositionally biased region" description="Acidic residues" evidence="6">
    <location>
        <begin position="820"/>
        <end position="829"/>
    </location>
</feature>
<dbReference type="InterPro" id="IPR018325">
    <property type="entry name" value="Rad4/PNGase_transGLS-fold"/>
</dbReference>
<dbReference type="InterPro" id="IPR004583">
    <property type="entry name" value="DNA_repair_Rad4"/>
</dbReference>
<dbReference type="Gene3D" id="3.30.60.290">
    <property type="entry name" value="Rad4, beta-hairpin domain BHD2"/>
    <property type="match status" value="1"/>
</dbReference>
<evidence type="ECO:0000256" key="2">
    <source>
        <dbReference type="ARBA" id="ARBA00009525"/>
    </source>
</evidence>
<dbReference type="Proteomes" id="UP000304951">
    <property type="component" value="Unassembled WGS sequence"/>
</dbReference>
<evidence type="ECO:0000256" key="3">
    <source>
        <dbReference type="ARBA" id="ARBA00022763"/>
    </source>
</evidence>
<dbReference type="SUPFAM" id="SSF54001">
    <property type="entry name" value="Cysteine proteinases"/>
    <property type="match status" value="1"/>
</dbReference>
<dbReference type="Gene3D" id="3.30.70.2460">
    <property type="entry name" value="Rad4, beta-hairpin domain BHD3"/>
    <property type="match status" value="1"/>
</dbReference>
<keyword evidence="3" id="KW-0227">DNA damage</keyword>
<dbReference type="Pfam" id="PF10403">
    <property type="entry name" value="BHD_1"/>
    <property type="match status" value="1"/>
</dbReference>
<dbReference type="InterPro" id="IPR018326">
    <property type="entry name" value="Rad4_beta-hairpin_dom1"/>
</dbReference>
<feature type="compositionally biased region" description="Acidic residues" evidence="6">
    <location>
        <begin position="1062"/>
        <end position="1077"/>
    </location>
</feature>
<dbReference type="InterPro" id="IPR038765">
    <property type="entry name" value="Papain-like_cys_pep_sf"/>
</dbReference>
<reference evidence="10 11" key="1">
    <citation type="submission" date="2018-10" db="EMBL/GenBank/DDBJ databases">
        <title>Fifty Aureobasidium pullulans genomes reveal a recombining polyextremotolerant generalist.</title>
        <authorList>
            <person name="Gostincar C."/>
            <person name="Turk M."/>
            <person name="Zajc J."/>
            <person name="Gunde-Cimerman N."/>
        </authorList>
    </citation>
    <scope>NUCLEOTIDE SEQUENCE [LARGE SCALE GENOMIC DNA]</scope>
    <source>
        <strain evidence="10 11">EXF-11900</strain>
    </source>
</reference>
<feature type="compositionally biased region" description="Low complexity" evidence="6">
    <location>
        <begin position="391"/>
        <end position="407"/>
    </location>
</feature>
<dbReference type="SMART" id="SM01031">
    <property type="entry name" value="BHD_2"/>
    <property type="match status" value="1"/>
</dbReference>
<dbReference type="Pfam" id="PF10405">
    <property type="entry name" value="BHD_3"/>
    <property type="match status" value="1"/>
</dbReference>
<feature type="compositionally biased region" description="Polar residues" evidence="6">
    <location>
        <begin position="977"/>
        <end position="986"/>
    </location>
</feature>
<dbReference type="InterPro" id="IPR018327">
    <property type="entry name" value="BHD_2"/>
</dbReference>
<evidence type="ECO:0000256" key="6">
    <source>
        <dbReference type="SAM" id="MobiDB-lite"/>
    </source>
</evidence>
<gene>
    <name evidence="10" type="ORF">D6D28_05107</name>
</gene>
<organism evidence="10 11">
    <name type="scientific">Aureobasidium pullulans</name>
    <name type="common">Black yeast</name>
    <name type="synonym">Pullularia pullulans</name>
    <dbReference type="NCBI Taxonomy" id="5580"/>
    <lineage>
        <taxon>Eukaryota</taxon>
        <taxon>Fungi</taxon>
        <taxon>Dikarya</taxon>
        <taxon>Ascomycota</taxon>
        <taxon>Pezizomycotina</taxon>
        <taxon>Dothideomycetes</taxon>
        <taxon>Dothideomycetidae</taxon>
        <taxon>Dothideales</taxon>
        <taxon>Saccotheciaceae</taxon>
        <taxon>Aureobasidium</taxon>
    </lineage>
</organism>
<comment type="subcellular location">
    <subcellularLocation>
        <location evidence="1">Nucleus</location>
    </subcellularLocation>
</comment>
<evidence type="ECO:0000259" key="8">
    <source>
        <dbReference type="SMART" id="SM01031"/>
    </source>
</evidence>
<dbReference type="Pfam" id="PF03835">
    <property type="entry name" value="Rad4"/>
    <property type="match status" value="1"/>
</dbReference>
<dbReference type="GO" id="GO:0006298">
    <property type="term" value="P:mismatch repair"/>
    <property type="evidence" value="ECO:0007669"/>
    <property type="project" value="TreeGrafter"/>
</dbReference>
<dbReference type="Gene3D" id="3.90.260.10">
    <property type="entry name" value="Transglutaminase-like"/>
    <property type="match status" value="1"/>
</dbReference>
<feature type="compositionally biased region" description="Basic residues" evidence="6">
    <location>
        <begin position="408"/>
        <end position="422"/>
    </location>
</feature>
<accession>A0A4S8SIS7</accession>
<proteinExistence type="inferred from homology"/>